<evidence type="ECO:0000313" key="1">
    <source>
        <dbReference type="EMBL" id="KAB2807988.1"/>
    </source>
</evidence>
<dbReference type="RefSeq" id="WP_151582472.1">
    <property type="nucleotide sequence ID" value="NZ_WBVM01000004.1"/>
</dbReference>
<dbReference type="AlphaFoldDB" id="A0A7J5DSM3"/>
<organism evidence="1 2">
    <name type="scientific">Nocardioides simplex</name>
    <name type="common">Arthrobacter simplex</name>
    <dbReference type="NCBI Taxonomy" id="2045"/>
    <lineage>
        <taxon>Bacteria</taxon>
        <taxon>Bacillati</taxon>
        <taxon>Actinomycetota</taxon>
        <taxon>Actinomycetes</taxon>
        <taxon>Propionibacteriales</taxon>
        <taxon>Nocardioidaceae</taxon>
        <taxon>Pimelobacter</taxon>
    </lineage>
</organism>
<protein>
    <submittedName>
        <fullName evidence="1">Uncharacterized protein</fullName>
    </submittedName>
</protein>
<gene>
    <name evidence="1" type="ORF">F9L07_25295</name>
</gene>
<name>A0A7J5DSM3_NOCSI</name>
<evidence type="ECO:0000313" key="2">
    <source>
        <dbReference type="Proteomes" id="UP000449906"/>
    </source>
</evidence>
<comment type="caution">
    <text evidence="1">The sequence shown here is derived from an EMBL/GenBank/DDBJ whole genome shotgun (WGS) entry which is preliminary data.</text>
</comment>
<reference evidence="1 2" key="1">
    <citation type="submission" date="2019-09" db="EMBL/GenBank/DDBJ databases">
        <title>Pimelobacter sp. isolated from Paulinella.</title>
        <authorList>
            <person name="Jeong S.E."/>
        </authorList>
    </citation>
    <scope>NUCLEOTIDE SEQUENCE [LARGE SCALE GENOMIC DNA]</scope>
    <source>
        <strain evidence="1 2">Pch-N</strain>
    </source>
</reference>
<accession>A0A7J5DSM3</accession>
<dbReference type="EMBL" id="WBVM01000004">
    <property type="protein sequence ID" value="KAB2807988.1"/>
    <property type="molecule type" value="Genomic_DNA"/>
</dbReference>
<dbReference type="Proteomes" id="UP000449906">
    <property type="component" value="Unassembled WGS sequence"/>
</dbReference>
<sequence length="130" mass="14538">MGPTLDEHQTAVVALLDTAVAPKHAHPVDEVPAQRPVEYVQVQVTEIFTAPDQLLLNATTNVRRYRATVWWFSRISVSNALLLREKCFEALRFARITVAGDTYPPAQYEGTEDDVVAIDGWFVGSADFTY</sequence>
<proteinExistence type="predicted"/>